<gene>
    <name evidence="14" type="ORF">LITE_LOCUS50084</name>
</gene>
<evidence type="ECO:0008006" key="16">
    <source>
        <dbReference type="Google" id="ProtNLM"/>
    </source>
</evidence>
<evidence type="ECO:0000256" key="4">
    <source>
        <dbReference type="ARBA" id="ARBA00022617"/>
    </source>
</evidence>
<dbReference type="InterPro" id="IPR002401">
    <property type="entry name" value="Cyt_P450_E_grp-I"/>
</dbReference>
<comment type="cofactor">
    <cofactor evidence="1 12">
        <name>heme</name>
        <dbReference type="ChEBI" id="CHEBI:30413"/>
    </cofactor>
</comment>
<comment type="subcellular location">
    <subcellularLocation>
        <location evidence="2">Membrane</location>
        <topology evidence="2">Single-pass membrane protein</topology>
    </subcellularLocation>
</comment>
<keyword evidence="11" id="KW-0472">Membrane</keyword>
<keyword evidence="9 12" id="KW-0408">Iron</keyword>
<sequence length="526" mass="59498">MEDYWFLILVSLSVAALLKSLISVFAARKPSLPPGPSVVSIIGNLTKSFSDLEPFLRSLHAKHGPAVTLRLGNRLAIFIADRTLAHQALIQNGAVLADRPPAQPVSRITGSNQHNINTAFYGPTWRLLRRNLISEILHPSRVKSYSHAREWTLRILRTRLHESGSAQPVRVMEHFQYAMFCLLVFMCFGDKLGENQISEIERVERQMLLNVQRFQVLNIFPSFLTRILLRQRWSEFLRLRRRQEEVLLPLIRARKSLKEGRAGSKIKEEDGAGHVLAYADTLLDLELPEEGKRNLTETEMVTLCNEFLNAGTDTTATALQWIMANLVKHPEVQHKLLDEIKSLIGDRERTGEEGEVKEEDLIKLPYLKAVVLEGLRLHPPGHFVLPHAATEDVELGGYLVPKGAVVNFMVAEMGRDPGVWEDPMRFDPERFVGETETSSFDVTGSKEIKMMPFGAGRRMCPGFGLALLHLEYFVANLVWSFEWKAVEGEEVDLSEKLEFTVVMKNPLQVQLYPRPSPTDSTSTHGP</sequence>
<keyword evidence="8 13" id="KW-0560">Oxidoreductase</keyword>
<proteinExistence type="inferred from homology"/>
<dbReference type="AlphaFoldDB" id="A0AAV0RY19"/>
<evidence type="ECO:0000256" key="12">
    <source>
        <dbReference type="PIRSR" id="PIRSR602401-1"/>
    </source>
</evidence>
<dbReference type="FunFam" id="1.10.630.10:FF:000012">
    <property type="entry name" value="Cytochrome P450 family protein"/>
    <property type="match status" value="1"/>
</dbReference>
<dbReference type="InterPro" id="IPR001128">
    <property type="entry name" value="Cyt_P450"/>
</dbReference>
<evidence type="ECO:0000256" key="6">
    <source>
        <dbReference type="ARBA" id="ARBA00022723"/>
    </source>
</evidence>
<dbReference type="PRINTS" id="PR00463">
    <property type="entry name" value="EP450I"/>
</dbReference>
<dbReference type="GO" id="GO:0005506">
    <property type="term" value="F:iron ion binding"/>
    <property type="evidence" value="ECO:0007669"/>
    <property type="project" value="InterPro"/>
</dbReference>
<evidence type="ECO:0000256" key="10">
    <source>
        <dbReference type="ARBA" id="ARBA00023033"/>
    </source>
</evidence>
<evidence type="ECO:0000256" key="2">
    <source>
        <dbReference type="ARBA" id="ARBA00004167"/>
    </source>
</evidence>
<dbReference type="Proteomes" id="UP001154282">
    <property type="component" value="Unassembled WGS sequence"/>
</dbReference>
<dbReference type="GO" id="GO:0020037">
    <property type="term" value="F:heme binding"/>
    <property type="evidence" value="ECO:0007669"/>
    <property type="project" value="InterPro"/>
</dbReference>
<keyword evidence="5" id="KW-0812">Transmembrane</keyword>
<organism evidence="14 15">
    <name type="scientific">Linum tenue</name>
    <dbReference type="NCBI Taxonomy" id="586396"/>
    <lineage>
        <taxon>Eukaryota</taxon>
        <taxon>Viridiplantae</taxon>
        <taxon>Streptophyta</taxon>
        <taxon>Embryophyta</taxon>
        <taxon>Tracheophyta</taxon>
        <taxon>Spermatophyta</taxon>
        <taxon>Magnoliopsida</taxon>
        <taxon>eudicotyledons</taxon>
        <taxon>Gunneridae</taxon>
        <taxon>Pentapetalae</taxon>
        <taxon>rosids</taxon>
        <taxon>fabids</taxon>
        <taxon>Malpighiales</taxon>
        <taxon>Linaceae</taxon>
        <taxon>Linum</taxon>
    </lineage>
</organism>
<dbReference type="InterPro" id="IPR051103">
    <property type="entry name" value="Plant_metabolite_P450s"/>
</dbReference>
<dbReference type="PROSITE" id="PS00086">
    <property type="entry name" value="CYTOCHROME_P450"/>
    <property type="match status" value="1"/>
</dbReference>
<dbReference type="PANTHER" id="PTHR24298:SF800">
    <property type="entry name" value="CYTOCHROME P450 89A2-RELATED"/>
    <property type="match status" value="1"/>
</dbReference>
<dbReference type="GO" id="GO:0016020">
    <property type="term" value="C:membrane"/>
    <property type="evidence" value="ECO:0007669"/>
    <property type="project" value="UniProtKB-SubCell"/>
</dbReference>
<dbReference type="GO" id="GO:0016709">
    <property type="term" value="F:oxidoreductase activity, acting on paired donors, with incorporation or reduction of molecular oxygen, NAD(P)H as one donor, and incorporation of one atom of oxygen"/>
    <property type="evidence" value="ECO:0007669"/>
    <property type="project" value="TreeGrafter"/>
</dbReference>
<dbReference type="SUPFAM" id="SSF48264">
    <property type="entry name" value="Cytochrome P450"/>
    <property type="match status" value="1"/>
</dbReference>
<dbReference type="PANTHER" id="PTHR24298">
    <property type="entry name" value="FLAVONOID 3'-MONOOXYGENASE-RELATED"/>
    <property type="match status" value="1"/>
</dbReference>
<dbReference type="EMBL" id="CAMGYJ010000011">
    <property type="protein sequence ID" value="CAI0566543.1"/>
    <property type="molecule type" value="Genomic_DNA"/>
</dbReference>
<evidence type="ECO:0000313" key="14">
    <source>
        <dbReference type="EMBL" id="CAI0566543.1"/>
    </source>
</evidence>
<dbReference type="PRINTS" id="PR00385">
    <property type="entry name" value="P450"/>
</dbReference>
<evidence type="ECO:0000256" key="7">
    <source>
        <dbReference type="ARBA" id="ARBA00022989"/>
    </source>
</evidence>
<evidence type="ECO:0000313" key="15">
    <source>
        <dbReference type="Proteomes" id="UP001154282"/>
    </source>
</evidence>
<dbReference type="InterPro" id="IPR036396">
    <property type="entry name" value="Cyt_P450_sf"/>
</dbReference>
<keyword evidence="15" id="KW-1185">Reference proteome</keyword>
<evidence type="ECO:0000256" key="3">
    <source>
        <dbReference type="ARBA" id="ARBA00010617"/>
    </source>
</evidence>
<keyword evidence="7" id="KW-1133">Transmembrane helix</keyword>
<keyword evidence="4 12" id="KW-0349">Heme</keyword>
<accession>A0AAV0RY19</accession>
<evidence type="ECO:0000256" key="11">
    <source>
        <dbReference type="ARBA" id="ARBA00023136"/>
    </source>
</evidence>
<protein>
    <recommendedName>
        <fullName evidence="16">Cytochrome P450</fullName>
    </recommendedName>
</protein>
<evidence type="ECO:0000256" key="13">
    <source>
        <dbReference type="RuleBase" id="RU000461"/>
    </source>
</evidence>
<comment type="caution">
    <text evidence="14">The sequence shown here is derived from an EMBL/GenBank/DDBJ whole genome shotgun (WGS) entry which is preliminary data.</text>
</comment>
<dbReference type="InterPro" id="IPR017972">
    <property type="entry name" value="Cyt_P450_CS"/>
</dbReference>
<feature type="binding site" description="axial binding residue" evidence="12">
    <location>
        <position position="460"/>
    </location>
    <ligand>
        <name>heme</name>
        <dbReference type="ChEBI" id="CHEBI:30413"/>
    </ligand>
    <ligandPart>
        <name>Fe</name>
        <dbReference type="ChEBI" id="CHEBI:18248"/>
    </ligandPart>
</feature>
<dbReference type="Gene3D" id="1.10.630.10">
    <property type="entry name" value="Cytochrome P450"/>
    <property type="match status" value="1"/>
</dbReference>
<dbReference type="CDD" id="cd11075">
    <property type="entry name" value="CYP77_89"/>
    <property type="match status" value="1"/>
</dbReference>
<evidence type="ECO:0000256" key="5">
    <source>
        <dbReference type="ARBA" id="ARBA00022692"/>
    </source>
</evidence>
<evidence type="ECO:0000256" key="1">
    <source>
        <dbReference type="ARBA" id="ARBA00001971"/>
    </source>
</evidence>
<reference evidence="14" key="1">
    <citation type="submission" date="2022-08" db="EMBL/GenBank/DDBJ databases">
        <authorList>
            <person name="Gutierrez-Valencia J."/>
        </authorList>
    </citation>
    <scope>NUCLEOTIDE SEQUENCE</scope>
</reference>
<comment type="similarity">
    <text evidence="3 13">Belongs to the cytochrome P450 family.</text>
</comment>
<name>A0AAV0RY19_9ROSI</name>
<keyword evidence="10 13" id="KW-0503">Monooxygenase</keyword>
<evidence type="ECO:0000256" key="8">
    <source>
        <dbReference type="ARBA" id="ARBA00023002"/>
    </source>
</evidence>
<dbReference type="Pfam" id="PF00067">
    <property type="entry name" value="p450"/>
    <property type="match status" value="1"/>
</dbReference>
<evidence type="ECO:0000256" key="9">
    <source>
        <dbReference type="ARBA" id="ARBA00023004"/>
    </source>
</evidence>
<keyword evidence="6 12" id="KW-0479">Metal-binding</keyword>